<name>A0A9D1MNF4_9FIRM</name>
<sequence length="430" mass="48381">MMIRLGIIGEEHAVKIIEEVLLDYHDFVDKVFLDPCENSSLEIIAAHQEKVDAWLVFDQINHRKITQWGKALRPVYYIPYRGASFFKVLCELLYKGYRIEDLSIDTIPYNDIVRGLKEMHIAYDTINYIADKPLCELDDYILEHQTLFASRNTKAAVTSSYYIKQQLENSGIPAFCVLPLRVSIRNILNMILSEESIKRAVNSQIAVQVFDFDIYGKQYEYCSVDDLYVREINITKKLIGYAKRIKGSLKPTGQGRFFVFSTKGMLADCTDNFSVVPRIKELQALEEELSACGIGLGNSANEAEFNAVVALRQARESGSGHWFAILEDKKSRGPLGIANFAEIGFYDEDLVAISKKTALSIATLSKIKTILKERGNNKLSAQELAVALAILPRSARRILQQLTEGGAAQESGMEAPGFKGRPKKVFEILL</sequence>
<accession>A0A9D1MNF4</accession>
<reference evidence="1" key="2">
    <citation type="journal article" date="2021" name="PeerJ">
        <title>Extensive microbial diversity within the chicken gut microbiome revealed by metagenomics and culture.</title>
        <authorList>
            <person name="Gilroy R."/>
            <person name="Ravi A."/>
            <person name="Getino M."/>
            <person name="Pursley I."/>
            <person name="Horton D.L."/>
            <person name="Alikhan N.F."/>
            <person name="Baker D."/>
            <person name="Gharbi K."/>
            <person name="Hall N."/>
            <person name="Watson M."/>
            <person name="Adriaenssens E.M."/>
            <person name="Foster-Nyarko E."/>
            <person name="Jarju S."/>
            <person name="Secka A."/>
            <person name="Antonio M."/>
            <person name="Oren A."/>
            <person name="Chaudhuri R.R."/>
            <person name="La Ragione R."/>
            <person name="Hildebrand F."/>
            <person name="Pallen M.J."/>
        </authorList>
    </citation>
    <scope>NUCLEOTIDE SEQUENCE</scope>
    <source>
        <strain evidence="1">CHK160-1198</strain>
    </source>
</reference>
<dbReference type="InterPro" id="IPR043128">
    <property type="entry name" value="Rev_trsase/Diguanyl_cyclase"/>
</dbReference>
<evidence type="ECO:0008006" key="3">
    <source>
        <dbReference type="Google" id="ProtNLM"/>
    </source>
</evidence>
<proteinExistence type="predicted"/>
<dbReference type="EMBL" id="DVNI01000004">
    <property type="protein sequence ID" value="HIU63482.1"/>
    <property type="molecule type" value="Genomic_DNA"/>
</dbReference>
<dbReference type="Proteomes" id="UP000824099">
    <property type="component" value="Unassembled WGS sequence"/>
</dbReference>
<evidence type="ECO:0000313" key="1">
    <source>
        <dbReference type="EMBL" id="HIU63482.1"/>
    </source>
</evidence>
<gene>
    <name evidence="1" type="ORF">IAB06_00360</name>
</gene>
<dbReference type="AlphaFoldDB" id="A0A9D1MNF4"/>
<comment type="caution">
    <text evidence="1">The sequence shown here is derived from an EMBL/GenBank/DDBJ whole genome shotgun (WGS) entry which is preliminary data.</text>
</comment>
<reference evidence="1" key="1">
    <citation type="submission" date="2020-10" db="EMBL/GenBank/DDBJ databases">
        <authorList>
            <person name="Gilroy R."/>
        </authorList>
    </citation>
    <scope>NUCLEOTIDE SEQUENCE</scope>
    <source>
        <strain evidence="1">CHK160-1198</strain>
    </source>
</reference>
<protein>
    <recommendedName>
        <fullName evidence="3">Transcriptional regulator</fullName>
    </recommendedName>
</protein>
<dbReference type="Gene3D" id="3.30.70.270">
    <property type="match status" value="1"/>
</dbReference>
<evidence type="ECO:0000313" key="2">
    <source>
        <dbReference type="Proteomes" id="UP000824099"/>
    </source>
</evidence>
<organism evidence="1 2">
    <name type="scientific">Candidatus Avacidaminococcus intestinavium</name>
    <dbReference type="NCBI Taxonomy" id="2840684"/>
    <lineage>
        <taxon>Bacteria</taxon>
        <taxon>Bacillati</taxon>
        <taxon>Bacillota</taxon>
        <taxon>Negativicutes</taxon>
        <taxon>Acidaminococcales</taxon>
        <taxon>Acidaminococcaceae</taxon>
        <taxon>Acidaminococcaceae incertae sedis</taxon>
        <taxon>Candidatus Avacidaminococcus</taxon>
    </lineage>
</organism>